<keyword evidence="4" id="KW-0041">Annexin</keyword>
<keyword evidence="1" id="KW-0479">Metal-binding</keyword>
<dbReference type="SUPFAM" id="SSF47874">
    <property type="entry name" value="Annexin"/>
    <property type="match status" value="1"/>
</dbReference>
<dbReference type="Gramene" id="ONK68880">
    <property type="protein sequence ID" value="ONK68880"/>
    <property type="gene ID" value="A4U43_C05F17010"/>
</dbReference>
<keyword evidence="2" id="KW-0677">Repeat</keyword>
<dbReference type="GO" id="GO:0005737">
    <property type="term" value="C:cytoplasm"/>
    <property type="evidence" value="ECO:0007669"/>
    <property type="project" value="TreeGrafter"/>
</dbReference>
<dbReference type="Proteomes" id="UP000243459">
    <property type="component" value="Chromosome 5"/>
</dbReference>
<dbReference type="AlphaFoldDB" id="A0A5P1EXK4"/>
<dbReference type="GO" id="GO:0005544">
    <property type="term" value="F:calcium-dependent phospholipid binding"/>
    <property type="evidence" value="ECO:0007669"/>
    <property type="project" value="UniProtKB-KW"/>
</dbReference>
<evidence type="ECO:0000256" key="1">
    <source>
        <dbReference type="ARBA" id="ARBA00022723"/>
    </source>
</evidence>
<keyword evidence="7" id="KW-1185">Reference proteome</keyword>
<reference evidence="7" key="1">
    <citation type="journal article" date="2017" name="Nat. Commun.">
        <title>The asparagus genome sheds light on the origin and evolution of a young Y chromosome.</title>
        <authorList>
            <person name="Harkess A."/>
            <person name="Zhou J."/>
            <person name="Xu C."/>
            <person name="Bowers J.E."/>
            <person name="Van der Hulst R."/>
            <person name="Ayyampalayam S."/>
            <person name="Mercati F."/>
            <person name="Riccardi P."/>
            <person name="McKain M.R."/>
            <person name="Kakrana A."/>
            <person name="Tang H."/>
            <person name="Ray J."/>
            <person name="Groenendijk J."/>
            <person name="Arikit S."/>
            <person name="Mathioni S.M."/>
            <person name="Nakano M."/>
            <person name="Shan H."/>
            <person name="Telgmann-Rauber A."/>
            <person name="Kanno A."/>
            <person name="Yue Z."/>
            <person name="Chen H."/>
            <person name="Li W."/>
            <person name="Chen Y."/>
            <person name="Xu X."/>
            <person name="Zhang Y."/>
            <person name="Luo S."/>
            <person name="Chen H."/>
            <person name="Gao J."/>
            <person name="Mao Z."/>
            <person name="Pires J.C."/>
            <person name="Luo M."/>
            <person name="Kudrna D."/>
            <person name="Wing R.A."/>
            <person name="Meyers B.C."/>
            <person name="Yi K."/>
            <person name="Kong H."/>
            <person name="Lavrijsen P."/>
            <person name="Sunseri F."/>
            <person name="Falavigna A."/>
            <person name="Ye Y."/>
            <person name="Leebens-Mack J.H."/>
            <person name="Chen G."/>
        </authorList>
    </citation>
    <scope>NUCLEOTIDE SEQUENCE [LARGE SCALE GENOMIC DNA]</scope>
    <source>
        <strain evidence="7">cv. DH0086</strain>
    </source>
</reference>
<evidence type="ECO:0000256" key="4">
    <source>
        <dbReference type="ARBA" id="ARBA00023216"/>
    </source>
</evidence>
<dbReference type="GO" id="GO:0009409">
    <property type="term" value="P:response to cold"/>
    <property type="evidence" value="ECO:0007669"/>
    <property type="project" value="TreeGrafter"/>
</dbReference>
<evidence type="ECO:0000313" key="6">
    <source>
        <dbReference type="EMBL" id="ONK68880.1"/>
    </source>
</evidence>
<accession>A0A5P1EXK4</accession>
<evidence type="ECO:0000313" key="7">
    <source>
        <dbReference type="Proteomes" id="UP000243459"/>
    </source>
</evidence>
<dbReference type="GO" id="GO:0009651">
    <property type="term" value="P:response to salt stress"/>
    <property type="evidence" value="ECO:0007669"/>
    <property type="project" value="TreeGrafter"/>
</dbReference>
<dbReference type="GO" id="GO:0005509">
    <property type="term" value="F:calcium ion binding"/>
    <property type="evidence" value="ECO:0007669"/>
    <property type="project" value="InterPro"/>
</dbReference>
<dbReference type="InterPro" id="IPR037104">
    <property type="entry name" value="Annexin_sf"/>
</dbReference>
<organism evidence="6 7">
    <name type="scientific">Asparagus officinalis</name>
    <name type="common">Garden asparagus</name>
    <dbReference type="NCBI Taxonomy" id="4686"/>
    <lineage>
        <taxon>Eukaryota</taxon>
        <taxon>Viridiplantae</taxon>
        <taxon>Streptophyta</taxon>
        <taxon>Embryophyta</taxon>
        <taxon>Tracheophyta</taxon>
        <taxon>Spermatophyta</taxon>
        <taxon>Magnoliopsida</taxon>
        <taxon>Liliopsida</taxon>
        <taxon>Asparagales</taxon>
        <taxon>Asparagaceae</taxon>
        <taxon>Asparagoideae</taxon>
        <taxon>Asparagus</taxon>
    </lineage>
</organism>
<dbReference type="GO" id="GO:0009408">
    <property type="term" value="P:response to heat"/>
    <property type="evidence" value="ECO:0007669"/>
    <property type="project" value="TreeGrafter"/>
</dbReference>
<dbReference type="Gene3D" id="1.10.220.10">
    <property type="entry name" value="Annexin"/>
    <property type="match status" value="1"/>
</dbReference>
<evidence type="ECO:0000256" key="3">
    <source>
        <dbReference type="ARBA" id="ARBA00022837"/>
    </source>
</evidence>
<dbReference type="PANTHER" id="PTHR10502:SF196">
    <property type="entry name" value="ANNEXIN D4"/>
    <property type="match status" value="1"/>
</dbReference>
<keyword evidence="3" id="KW-0106">Calcium</keyword>
<dbReference type="EMBL" id="CM007385">
    <property type="protein sequence ID" value="ONK68880.1"/>
    <property type="molecule type" value="Genomic_DNA"/>
</dbReference>
<name>A0A5P1EXK4_ASPOF</name>
<dbReference type="FunFam" id="1.10.220.10:FF:000006">
    <property type="entry name" value="Annexin"/>
    <property type="match status" value="1"/>
</dbReference>
<dbReference type="PANTHER" id="PTHR10502">
    <property type="entry name" value="ANNEXIN"/>
    <property type="match status" value="1"/>
</dbReference>
<sequence>MALFVGPTSIALSPSSSPEVMLDALCFLDFANMVLLWAMHPWEKDARWAHYVLHKDHSFTILVEISCTRSAEELLGARKAYHSLFHHSLEEDVAYHVKESNAKGVPVDVNHGFSVDFVWKSISFDRVQGAMKTFVVDETSVSG</sequence>
<dbReference type="GO" id="GO:0005886">
    <property type="term" value="C:plasma membrane"/>
    <property type="evidence" value="ECO:0007669"/>
    <property type="project" value="TreeGrafter"/>
</dbReference>
<evidence type="ECO:0000256" key="2">
    <source>
        <dbReference type="ARBA" id="ARBA00022737"/>
    </source>
</evidence>
<gene>
    <name evidence="6" type="ORF">A4U43_C05F17010</name>
</gene>
<dbReference type="GO" id="GO:0001786">
    <property type="term" value="F:phosphatidylserine binding"/>
    <property type="evidence" value="ECO:0007669"/>
    <property type="project" value="TreeGrafter"/>
</dbReference>
<proteinExistence type="predicted"/>
<keyword evidence="5" id="KW-0111">Calcium/phospholipid-binding</keyword>
<evidence type="ECO:0000256" key="5">
    <source>
        <dbReference type="ARBA" id="ARBA00023302"/>
    </source>
</evidence>
<dbReference type="GO" id="GO:0009414">
    <property type="term" value="P:response to water deprivation"/>
    <property type="evidence" value="ECO:0007669"/>
    <property type="project" value="TreeGrafter"/>
</dbReference>
<protein>
    <submittedName>
        <fullName evidence="6">Uncharacterized protein</fullName>
    </submittedName>
</protein>